<keyword evidence="3" id="KW-1003">Cell membrane</keyword>
<dbReference type="Pfam" id="PF09397">
    <property type="entry name" value="FtsK_gamma"/>
    <property type="match status" value="1"/>
</dbReference>
<dbReference type="Gene3D" id="1.10.10.10">
    <property type="entry name" value="Winged helix-like DNA-binding domain superfamily/Winged helix DNA-binding domain"/>
    <property type="match status" value="1"/>
</dbReference>
<dbReference type="AlphaFoldDB" id="A0A1F7TP58"/>
<feature type="transmembrane region" description="Helical" evidence="16">
    <location>
        <begin position="133"/>
        <end position="163"/>
    </location>
</feature>
<feature type="domain" description="FtsK" evidence="17">
    <location>
        <begin position="377"/>
        <end position="564"/>
    </location>
</feature>
<evidence type="ECO:0000313" key="19">
    <source>
        <dbReference type="Proteomes" id="UP000177885"/>
    </source>
</evidence>
<dbReference type="GO" id="GO:0007059">
    <property type="term" value="P:chromosome segregation"/>
    <property type="evidence" value="ECO:0007669"/>
    <property type="project" value="UniProtKB-KW"/>
</dbReference>
<dbReference type="InterPro" id="IPR036390">
    <property type="entry name" value="WH_DNA-bd_sf"/>
</dbReference>
<feature type="compositionally biased region" description="Acidic residues" evidence="15">
    <location>
        <begin position="742"/>
        <end position="762"/>
    </location>
</feature>
<evidence type="ECO:0000256" key="1">
    <source>
        <dbReference type="ARBA" id="ARBA00004651"/>
    </source>
</evidence>
<evidence type="ECO:0000256" key="16">
    <source>
        <dbReference type="SAM" id="Phobius"/>
    </source>
</evidence>
<evidence type="ECO:0000256" key="2">
    <source>
        <dbReference type="ARBA" id="ARBA00006474"/>
    </source>
</evidence>
<dbReference type="InterPro" id="IPR027417">
    <property type="entry name" value="P-loop_NTPase"/>
</dbReference>
<dbReference type="Pfam" id="PF01580">
    <property type="entry name" value="FtsK_SpoIIIE"/>
    <property type="match status" value="1"/>
</dbReference>
<dbReference type="InterPro" id="IPR003593">
    <property type="entry name" value="AAA+_ATPase"/>
</dbReference>
<dbReference type="PANTHER" id="PTHR22683">
    <property type="entry name" value="SPORULATION PROTEIN RELATED"/>
    <property type="match status" value="1"/>
</dbReference>
<dbReference type="GO" id="GO:0005886">
    <property type="term" value="C:plasma membrane"/>
    <property type="evidence" value="ECO:0007669"/>
    <property type="project" value="UniProtKB-SubCell"/>
</dbReference>
<evidence type="ECO:0000256" key="4">
    <source>
        <dbReference type="ARBA" id="ARBA00022618"/>
    </source>
</evidence>
<comment type="subunit">
    <text evidence="13">Homohexamer. Forms a ring that surrounds DNA.</text>
</comment>
<sequence>MARKRKRKQEEEEEQGYFEVNPETKRGILVVALFAASALMFLSFFHVAGSMGAWIDGTLSSFFGWDRFLLPVILIVVGATHVFPERGSLSGWNYLGFLFFFLAFNTLINLILVNRPEPFTTDLAAAGGWLGQLLGIVLPSAIGYVGALIVSASLLVVSVLLIFNTSLRRLIGVHEHLTGWFGAKLHQETLEPREVEVNEELADEEGVEEEEGEDEDAEEEETKRPARPVAMPVGEKALLVKERREVIIPVDLLEKRAGKADSGDIEHRKSVIQKTFEQFGIEVEMGETAVGPTVTQFTLRPAQGVKLARIVGLQNDLALALEAHPIRIEAPIPGKALVGIEVPNRAAATVSLRELIESKPFQTRSTDLSLPLGKDVSGNVSVIALDKMPHMLVAGATGSGKSVALNTFILSLLYENGPDDLKLVLIDPKRVEMGVYEGIPHLLVPPITKADDTVNALKWTVREMERRLDVLSKFGARDINSFNARAEERMPKIVVVIDELADLMQTSGREVEALVVRIAQMARAVGIHLILATQRPSVDVITGLIKANVPARIAFAVASQMDSRTILDASGAEKLLGRGDMLFTCAELSKPRRLQGAYVSEEECAKVVSFLKKEGVPDYNYAITKPAPNGGSVFGGNEDDDPLLNDAVQAVIQAGRASTSLLQRRLKVGYGRAARIMDLMEEKGIIGPGEGAKPREILVDEWPPEGVQEEPGELEGLGEDGEETEEKGEENEDEGNERAGGDDEGGDEEIEEDEEEEQNGKG</sequence>
<dbReference type="PANTHER" id="PTHR22683:SF41">
    <property type="entry name" value="DNA TRANSLOCASE FTSK"/>
    <property type="match status" value="1"/>
</dbReference>
<dbReference type="CDD" id="cd01127">
    <property type="entry name" value="TrwB_TraG_TraD_VirD4"/>
    <property type="match status" value="1"/>
</dbReference>
<evidence type="ECO:0000256" key="15">
    <source>
        <dbReference type="SAM" id="MobiDB-lite"/>
    </source>
</evidence>
<feature type="transmembrane region" description="Helical" evidence="16">
    <location>
        <begin position="68"/>
        <end position="84"/>
    </location>
</feature>
<dbReference type="InterPro" id="IPR041027">
    <property type="entry name" value="FtsK_alpha"/>
</dbReference>
<dbReference type="Gene3D" id="3.40.50.300">
    <property type="entry name" value="P-loop containing nucleotide triphosphate hydrolases"/>
    <property type="match status" value="1"/>
</dbReference>
<feature type="compositionally biased region" description="Acidic residues" evidence="15">
    <location>
        <begin position="707"/>
        <end position="735"/>
    </location>
</feature>
<gene>
    <name evidence="18" type="ORF">A2856_01245</name>
</gene>
<protein>
    <recommendedName>
        <fullName evidence="17">FtsK domain-containing protein</fullName>
    </recommendedName>
</protein>
<keyword evidence="5 16" id="KW-0812">Transmembrane</keyword>
<dbReference type="Gene3D" id="3.30.980.40">
    <property type="match status" value="1"/>
</dbReference>
<keyword evidence="10" id="KW-0238">DNA-binding</keyword>
<dbReference type="Pfam" id="PF13491">
    <property type="entry name" value="FtsK_4TM"/>
    <property type="match status" value="1"/>
</dbReference>
<feature type="binding site" evidence="14">
    <location>
        <begin position="395"/>
        <end position="402"/>
    </location>
    <ligand>
        <name>ATP</name>
        <dbReference type="ChEBI" id="CHEBI:30616"/>
    </ligand>
</feature>
<dbReference type="SUPFAM" id="SSF52540">
    <property type="entry name" value="P-loop containing nucleoside triphosphate hydrolases"/>
    <property type="match status" value="1"/>
</dbReference>
<dbReference type="STRING" id="1802385.A2856_01245"/>
<evidence type="ECO:0000256" key="9">
    <source>
        <dbReference type="ARBA" id="ARBA00022989"/>
    </source>
</evidence>
<reference evidence="18 19" key="1">
    <citation type="journal article" date="2016" name="Nat. Commun.">
        <title>Thousands of microbial genomes shed light on interconnected biogeochemical processes in an aquifer system.</title>
        <authorList>
            <person name="Anantharaman K."/>
            <person name="Brown C.T."/>
            <person name="Hug L.A."/>
            <person name="Sharon I."/>
            <person name="Castelle C.J."/>
            <person name="Probst A.J."/>
            <person name="Thomas B.C."/>
            <person name="Singh A."/>
            <person name="Wilkins M.J."/>
            <person name="Karaoz U."/>
            <person name="Brodie E.L."/>
            <person name="Williams K.H."/>
            <person name="Hubbard S.S."/>
            <person name="Banfield J.F."/>
        </authorList>
    </citation>
    <scope>NUCLEOTIDE SEQUENCE [LARGE SCALE GENOMIC DNA]</scope>
</reference>
<dbReference type="SMART" id="SM00843">
    <property type="entry name" value="Ftsk_gamma"/>
    <property type="match status" value="1"/>
</dbReference>
<dbReference type="InterPro" id="IPR025199">
    <property type="entry name" value="FtsK_4TM"/>
</dbReference>
<name>A0A1F7TP58_9BACT</name>
<dbReference type="SUPFAM" id="SSF46785">
    <property type="entry name" value="Winged helix' DNA-binding domain"/>
    <property type="match status" value="1"/>
</dbReference>
<accession>A0A1F7TP58</accession>
<evidence type="ECO:0000256" key="11">
    <source>
        <dbReference type="ARBA" id="ARBA00023136"/>
    </source>
</evidence>
<evidence type="ECO:0000256" key="5">
    <source>
        <dbReference type="ARBA" id="ARBA00022692"/>
    </source>
</evidence>
<evidence type="ECO:0000256" key="12">
    <source>
        <dbReference type="ARBA" id="ARBA00023306"/>
    </source>
</evidence>
<comment type="subcellular location">
    <subcellularLocation>
        <location evidence="1">Cell membrane</location>
        <topology evidence="1">Multi-pass membrane protein</topology>
    </subcellularLocation>
</comment>
<keyword evidence="9 16" id="KW-1133">Transmembrane helix</keyword>
<evidence type="ECO:0000256" key="3">
    <source>
        <dbReference type="ARBA" id="ARBA00022475"/>
    </source>
</evidence>
<organism evidence="18 19">
    <name type="scientific">Candidatus Uhrbacteria bacterium RIFCSPHIGHO2_01_FULL_63_20</name>
    <dbReference type="NCBI Taxonomy" id="1802385"/>
    <lineage>
        <taxon>Bacteria</taxon>
        <taxon>Candidatus Uhriibacteriota</taxon>
    </lineage>
</organism>
<keyword evidence="7" id="KW-0159">Chromosome partition</keyword>
<evidence type="ECO:0000259" key="17">
    <source>
        <dbReference type="PROSITE" id="PS50901"/>
    </source>
</evidence>
<dbReference type="GO" id="GO:0005524">
    <property type="term" value="F:ATP binding"/>
    <property type="evidence" value="ECO:0007669"/>
    <property type="project" value="UniProtKB-UniRule"/>
</dbReference>
<dbReference type="Proteomes" id="UP000177885">
    <property type="component" value="Unassembled WGS sequence"/>
</dbReference>
<evidence type="ECO:0000256" key="10">
    <source>
        <dbReference type="ARBA" id="ARBA00023125"/>
    </source>
</evidence>
<keyword evidence="11 16" id="KW-0472">Membrane</keyword>
<proteinExistence type="inferred from homology"/>
<dbReference type="Pfam" id="PF17854">
    <property type="entry name" value="FtsK_alpha"/>
    <property type="match status" value="1"/>
</dbReference>
<keyword evidence="12" id="KW-0131">Cell cycle</keyword>
<dbReference type="PROSITE" id="PS50901">
    <property type="entry name" value="FTSK"/>
    <property type="match status" value="1"/>
</dbReference>
<dbReference type="InterPro" id="IPR050206">
    <property type="entry name" value="FtsK/SpoIIIE/SftA"/>
</dbReference>
<keyword evidence="6 14" id="KW-0547">Nucleotide-binding</keyword>
<evidence type="ECO:0000256" key="13">
    <source>
        <dbReference type="ARBA" id="ARBA00025923"/>
    </source>
</evidence>
<evidence type="ECO:0000256" key="6">
    <source>
        <dbReference type="ARBA" id="ARBA00022741"/>
    </source>
</evidence>
<evidence type="ECO:0000256" key="7">
    <source>
        <dbReference type="ARBA" id="ARBA00022829"/>
    </source>
</evidence>
<keyword evidence="8 14" id="KW-0067">ATP-binding</keyword>
<feature type="transmembrane region" description="Helical" evidence="16">
    <location>
        <begin position="28"/>
        <end position="48"/>
    </location>
</feature>
<feature type="compositionally biased region" description="Acidic residues" evidence="15">
    <location>
        <begin position="197"/>
        <end position="220"/>
    </location>
</feature>
<dbReference type="GO" id="GO:0003677">
    <property type="term" value="F:DNA binding"/>
    <property type="evidence" value="ECO:0007669"/>
    <property type="project" value="UniProtKB-KW"/>
</dbReference>
<feature type="transmembrane region" description="Helical" evidence="16">
    <location>
        <begin position="91"/>
        <end position="113"/>
    </location>
</feature>
<evidence type="ECO:0000313" key="18">
    <source>
        <dbReference type="EMBL" id="OGL67297.1"/>
    </source>
</evidence>
<dbReference type="InterPro" id="IPR002543">
    <property type="entry name" value="FtsK_dom"/>
</dbReference>
<keyword evidence="4" id="KW-0132">Cell division</keyword>
<dbReference type="GO" id="GO:0051301">
    <property type="term" value="P:cell division"/>
    <property type="evidence" value="ECO:0007669"/>
    <property type="project" value="UniProtKB-KW"/>
</dbReference>
<evidence type="ECO:0000256" key="14">
    <source>
        <dbReference type="PROSITE-ProRule" id="PRU00289"/>
    </source>
</evidence>
<comment type="caution">
    <text evidence="18">The sequence shown here is derived from an EMBL/GenBank/DDBJ whole genome shotgun (WGS) entry which is preliminary data.</text>
</comment>
<dbReference type="InterPro" id="IPR036388">
    <property type="entry name" value="WH-like_DNA-bd_sf"/>
</dbReference>
<dbReference type="EMBL" id="MGDT01000002">
    <property type="protein sequence ID" value="OGL67297.1"/>
    <property type="molecule type" value="Genomic_DNA"/>
</dbReference>
<comment type="similarity">
    <text evidence="2">Belongs to the FtsK/SpoIIIE/SftA family.</text>
</comment>
<feature type="region of interest" description="Disordered" evidence="15">
    <location>
        <begin position="196"/>
        <end position="226"/>
    </location>
</feature>
<evidence type="ECO:0000256" key="8">
    <source>
        <dbReference type="ARBA" id="ARBA00022840"/>
    </source>
</evidence>
<dbReference type="InterPro" id="IPR018541">
    <property type="entry name" value="Ftsk_gamma"/>
</dbReference>
<feature type="region of interest" description="Disordered" evidence="15">
    <location>
        <begin position="700"/>
        <end position="762"/>
    </location>
</feature>
<dbReference type="SMART" id="SM00382">
    <property type="entry name" value="AAA"/>
    <property type="match status" value="1"/>
</dbReference>